<evidence type="ECO:0000313" key="2">
    <source>
        <dbReference type="Proteomes" id="UP000615446"/>
    </source>
</evidence>
<sequence>MPAAYSIDLKWQIVYLYHNNGFSKKQIAQTLYISTYTVKKVLRIYKKWGCVVDPWLKKALKQLVTDKVDWYLDELVSEMKVLTGKHLHKSAKERNEILRGAFIAHMGTNYTPEQLVFLDESAKDE</sequence>
<gene>
    <name evidence="1" type="ORF">RCL2_002873900</name>
</gene>
<accession>A0A8H3M7X6</accession>
<dbReference type="InterPro" id="IPR009057">
    <property type="entry name" value="Homeodomain-like_sf"/>
</dbReference>
<protein>
    <submittedName>
        <fullName evidence="1">Homeodomain-like protein</fullName>
    </submittedName>
</protein>
<organism evidence="1 2">
    <name type="scientific">Rhizophagus clarus</name>
    <dbReference type="NCBI Taxonomy" id="94130"/>
    <lineage>
        <taxon>Eukaryota</taxon>
        <taxon>Fungi</taxon>
        <taxon>Fungi incertae sedis</taxon>
        <taxon>Mucoromycota</taxon>
        <taxon>Glomeromycotina</taxon>
        <taxon>Glomeromycetes</taxon>
        <taxon>Glomerales</taxon>
        <taxon>Glomeraceae</taxon>
        <taxon>Rhizophagus</taxon>
    </lineage>
</organism>
<name>A0A8H3M7X6_9GLOM</name>
<dbReference type="Gene3D" id="1.10.10.10">
    <property type="entry name" value="Winged helix-like DNA-binding domain superfamily/Winged helix DNA-binding domain"/>
    <property type="match status" value="1"/>
</dbReference>
<evidence type="ECO:0000313" key="1">
    <source>
        <dbReference type="EMBL" id="GET02354.1"/>
    </source>
</evidence>
<dbReference type="GO" id="GO:0003677">
    <property type="term" value="F:DNA binding"/>
    <property type="evidence" value="ECO:0007669"/>
    <property type="project" value="UniProtKB-KW"/>
</dbReference>
<dbReference type="AlphaFoldDB" id="A0A8H3M7X6"/>
<keyword evidence="1" id="KW-0371">Homeobox</keyword>
<dbReference type="SUPFAM" id="SSF46689">
    <property type="entry name" value="Homeodomain-like"/>
    <property type="match status" value="1"/>
</dbReference>
<dbReference type="Proteomes" id="UP000615446">
    <property type="component" value="Unassembled WGS sequence"/>
</dbReference>
<dbReference type="InterPro" id="IPR036388">
    <property type="entry name" value="WH-like_DNA-bd_sf"/>
</dbReference>
<keyword evidence="1" id="KW-0238">DNA-binding</keyword>
<dbReference type="OrthoDB" id="2417679at2759"/>
<dbReference type="EMBL" id="BLAL01000306">
    <property type="protein sequence ID" value="GET02354.1"/>
    <property type="molecule type" value="Genomic_DNA"/>
</dbReference>
<proteinExistence type="predicted"/>
<reference evidence="1" key="1">
    <citation type="submission" date="2019-10" db="EMBL/GenBank/DDBJ databases">
        <title>Conservation and host-specific expression of non-tandemly repeated heterogenous ribosome RNA gene in arbuscular mycorrhizal fungi.</title>
        <authorList>
            <person name="Maeda T."/>
            <person name="Kobayashi Y."/>
            <person name="Nakagawa T."/>
            <person name="Ezawa T."/>
            <person name="Yamaguchi K."/>
            <person name="Bino T."/>
            <person name="Nishimoto Y."/>
            <person name="Shigenobu S."/>
            <person name="Kawaguchi M."/>
        </authorList>
    </citation>
    <scope>NUCLEOTIDE SEQUENCE</scope>
    <source>
        <strain evidence="1">HR1</strain>
    </source>
</reference>
<comment type="caution">
    <text evidence="1">The sequence shown here is derived from an EMBL/GenBank/DDBJ whole genome shotgun (WGS) entry which is preliminary data.</text>
</comment>